<dbReference type="Gene3D" id="1.10.510.10">
    <property type="entry name" value="Transferase(Phosphotransferase) domain 1"/>
    <property type="match status" value="1"/>
</dbReference>
<evidence type="ECO:0000256" key="3">
    <source>
        <dbReference type="ARBA" id="ARBA00012401"/>
    </source>
</evidence>
<evidence type="ECO:0000256" key="16">
    <source>
        <dbReference type="SAM" id="Phobius"/>
    </source>
</evidence>
<evidence type="ECO:0000256" key="11">
    <source>
        <dbReference type="ARBA" id="ARBA00022989"/>
    </source>
</evidence>
<keyword evidence="5" id="KW-0808">Transferase</keyword>
<evidence type="ECO:0000256" key="10">
    <source>
        <dbReference type="ARBA" id="ARBA00022840"/>
    </source>
</evidence>
<gene>
    <name evidence="19" type="ORF">MSPICULIGERA_LOCUS19057</name>
</gene>
<evidence type="ECO:0000256" key="1">
    <source>
        <dbReference type="ARBA" id="ARBA00004479"/>
    </source>
</evidence>
<dbReference type="SUPFAM" id="SSF56112">
    <property type="entry name" value="Protein kinase-like (PK-like)"/>
    <property type="match status" value="1"/>
</dbReference>
<protein>
    <recommendedName>
        <fullName evidence="3">receptor protein serine/threonine kinase</fullName>
        <ecNumber evidence="3">2.7.11.30</ecNumber>
    </recommendedName>
</protein>
<keyword evidence="8 14" id="KW-0547">Nucleotide-binding</keyword>
<feature type="compositionally biased region" description="Basic and acidic residues" evidence="15">
    <location>
        <begin position="907"/>
        <end position="919"/>
    </location>
</feature>
<dbReference type="PROSITE" id="PS00107">
    <property type="entry name" value="PROTEIN_KINASE_ATP"/>
    <property type="match status" value="1"/>
</dbReference>
<dbReference type="Gene3D" id="2.10.60.10">
    <property type="entry name" value="CD59"/>
    <property type="match status" value="1"/>
</dbReference>
<feature type="transmembrane region" description="Helical" evidence="16">
    <location>
        <begin position="346"/>
        <end position="369"/>
    </location>
</feature>
<dbReference type="Gene3D" id="3.30.200.20">
    <property type="entry name" value="Phosphorylase Kinase, domain 1"/>
    <property type="match status" value="1"/>
</dbReference>
<dbReference type="GO" id="GO:0005886">
    <property type="term" value="C:plasma membrane"/>
    <property type="evidence" value="ECO:0007669"/>
    <property type="project" value="TreeGrafter"/>
</dbReference>
<evidence type="ECO:0000256" key="12">
    <source>
        <dbReference type="ARBA" id="ARBA00023136"/>
    </source>
</evidence>
<reference evidence="19" key="1">
    <citation type="submission" date="2023-06" db="EMBL/GenBank/DDBJ databases">
        <authorList>
            <person name="Delattre M."/>
        </authorList>
    </citation>
    <scope>NUCLEOTIDE SEQUENCE</scope>
    <source>
        <strain evidence="19">AF72</strain>
    </source>
</reference>
<evidence type="ECO:0000256" key="6">
    <source>
        <dbReference type="ARBA" id="ARBA00022692"/>
    </source>
</evidence>
<dbReference type="EMBL" id="CATQJA010002662">
    <property type="protein sequence ID" value="CAJ0580882.1"/>
    <property type="molecule type" value="Genomic_DNA"/>
</dbReference>
<feature type="domain" description="Protein kinase" evidence="18">
    <location>
        <begin position="415"/>
        <end position="725"/>
    </location>
</feature>
<keyword evidence="4" id="KW-0723">Serine/threonine-protein kinase</keyword>
<dbReference type="PROSITE" id="PS00108">
    <property type="entry name" value="PROTEIN_KINASE_ST"/>
    <property type="match status" value="1"/>
</dbReference>
<evidence type="ECO:0000256" key="4">
    <source>
        <dbReference type="ARBA" id="ARBA00022527"/>
    </source>
</evidence>
<feature type="binding site" evidence="14">
    <location>
        <position position="448"/>
    </location>
    <ligand>
        <name>ATP</name>
        <dbReference type="ChEBI" id="CHEBI:30616"/>
    </ligand>
</feature>
<dbReference type="Proteomes" id="UP001177023">
    <property type="component" value="Unassembled WGS sequence"/>
</dbReference>
<dbReference type="PROSITE" id="PS50011">
    <property type="entry name" value="PROTEIN_KINASE_DOM"/>
    <property type="match status" value="1"/>
</dbReference>
<dbReference type="GO" id="GO:0005524">
    <property type="term" value="F:ATP binding"/>
    <property type="evidence" value="ECO:0007669"/>
    <property type="project" value="UniProtKB-UniRule"/>
</dbReference>
<dbReference type="Pfam" id="PF00069">
    <property type="entry name" value="Pkinase"/>
    <property type="match status" value="1"/>
</dbReference>
<feature type="compositionally biased region" description="Basic and acidic residues" evidence="15">
    <location>
        <begin position="863"/>
        <end position="880"/>
    </location>
</feature>
<dbReference type="GO" id="GO:0004675">
    <property type="term" value="F:transmembrane receptor protein serine/threonine kinase activity"/>
    <property type="evidence" value="ECO:0007669"/>
    <property type="project" value="UniProtKB-EC"/>
</dbReference>
<dbReference type="InterPro" id="IPR008271">
    <property type="entry name" value="Ser/Thr_kinase_AS"/>
</dbReference>
<dbReference type="InterPro" id="IPR045860">
    <property type="entry name" value="Snake_toxin-like_sf"/>
</dbReference>
<dbReference type="InterPro" id="IPR000719">
    <property type="entry name" value="Prot_kinase_dom"/>
</dbReference>
<dbReference type="GO" id="GO:0043235">
    <property type="term" value="C:receptor complex"/>
    <property type="evidence" value="ECO:0007669"/>
    <property type="project" value="TreeGrafter"/>
</dbReference>
<dbReference type="GO" id="GO:0071363">
    <property type="term" value="P:cellular response to growth factor stimulus"/>
    <property type="evidence" value="ECO:0007669"/>
    <property type="project" value="TreeGrafter"/>
</dbReference>
<dbReference type="InterPro" id="IPR011009">
    <property type="entry name" value="Kinase-like_dom_sf"/>
</dbReference>
<name>A0AA36D4F1_9BILA</name>
<keyword evidence="9" id="KW-0418">Kinase</keyword>
<keyword evidence="11 16" id="KW-1133">Transmembrane helix</keyword>
<evidence type="ECO:0000256" key="9">
    <source>
        <dbReference type="ARBA" id="ARBA00022777"/>
    </source>
</evidence>
<keyword evidence="13" id="KW-0675">Receptor</keyword>
<organism evidence="19 20">
    <name type="scientific">Mesorhabditis spiculigera</name>
    <dbReference type="NCBI Taxonomy" id="96644"/>
    <lineage>
        <taxon>Eukaryota</taxon>
        <taxon>Metazoa</taxon>
        <taxon>Ecdysozoa</taxon>
        <taxon>Nematoda</taxon>
        <taxon>Chromadorea</taxon>
        <taxon>Rhabditida</taxon>
        <taxon>Rhabditina</taxon>
        <taxon>Rhabditomorpha</taxon>
        <taxon>Rhabditoidea</taxon>
        <taxon>Rhabditidae</taxon>
        <taxon>Mesorhabditinae</taxon>
        <taxon>Mesorhabditis</taxon>
    </lineage>
</organism>
<comment type="similarity">
    <text evidence="2">Belongs to the protein kinase superfamily. TKL Ser/Thr protein kinase family. TGFB receptor subfamily.</text>
</comment>
<keyword evidence="10 14" id="KW-0067">ATP-binding</keyword>
<feature type="compositionally biased region" description="Acidic residues" evidence="15">
    <location>
        <begin position="920"/>
        <end position="929"/>
    </location>
</feature>
<sequence>MWPFGAAWLLLGFALVAAKLPAAPNETQKVPTYEEIVERIAHFKGNLGPIKEVYDNQELRLIHQGRPRRPFIGRTGFVEDDLPANHEQTLKAVEKLIEKYKDETPAQVNAHAKALLAEALPTRPAPKDAVPPKDYSYGQKGINYDVDDKGPFILCQKAEGPPGTLGQLPIDIERCYYKQDNFVGQHAVGCLVGMNFFEPENITEPGWRAYVPSSRVIYRGCWGVDSFVSEDCVWDEACIGRFHEPVVNDRETLFCCCRTHMCNSENLTYIADPYNYIPRMMHRDYPNITEDKMQKAIEAAILKALPKTATATTATPPDPDDYYDQEYDTYGAKLPLRKKPRSAFNWVTWAFVFLLICLLIILCCIMIGICGQRCGGEKDEIEEAEARRLRVLQENRRKFYHARMKNIILPSRPIIRKYDRIGRGRFADVYKGALWLNGEKMGMHVAIKAFKSKNTEHFRHETDFYGLDWWRAVNHPNLILFHGVFVHEITPKRKELWILMEYHARGNLFRYLSRQTMSLSRALHIIDTFMEGLDFLHREGIQGNFWKNSIAHRDLKPGNVLLKSDYSAVIADFGLSIRLDQCVWQGMEIKNNKRSPIAQNGTPRYMCPEVLDGNTEFSPTAFHHHDMYAVGLIVWELLARTMAYPGERIKTRHKRPYEMESGNAPTISQMRRIVVRARMRPVFREILAENPVTKSLAQSAAELWDDDPESRLSAACFQARVRGLIKELRDVGEYCEPMLRKKRPNDQYIPPAQLPCKTFEEKYAEICMEDIPDYLAVEDMDLPDEAKEELREKIIQAHRAQMEADNEAIKDFLAGGDQQETAVMHDSGDELENYEEAEEDATIKPGTSAEAIEEKEEEEEEEEHPKEAVQKTTVKNKEDEQGLLEPGSVEEDLTEPEPSTSRAPSGDPDRAPRIEVDERNEPEDEVDPEEQLVAALAAEADRLAEARPERIIKKTDRVHPHGEKKGPFGLLSRLLNRTNRNHHARIETEPLNPSEIELQEIPRIHVLATPHDVEAQ</sequence>
<dbReference type="PANTHER" id="PTHR23255:SF72">
    <property type="entry name" value="RECEPTOR PROTEIN SERINE_THREONINE KINASE"/>
    <property type="match status" value="1"/>
</dbReference>
<feature type="compositionally biased region" description="Acidic residues" evidence="15">
    <location>
        <begin position="851"/>
        <end position="862"/>
    </location>
</feature>
<dbReference type="PANTHER" id="PTHR23255">
    <property type="entry name" value="TRANSFORMING GROWTH FACTOR-BETA RECEPTOR TYPE I AND II"/>
    <property type="match status" value="1"/>
</dbReference>
<dbReference type="InterPro" id="IPR000333">
    <property type="entry name" value="TGFB_receptor"/>
</dbReference>
<evidence type="ECO:0000259" key="18">
    <source>
        <dbReference type="PROSITE" id="PS50011"/>
    </source>
</evidence>
<evidence type="ECO:0000313" key="19">
    <source>
        <dbReference type="EMBL" id="CAJ0580882.1"/>
    </source>
</evidence>
<keyword evidence="6 16" id="KW-0812">Transmembrane</keyword>
<feature type="non-terminal residue" evidence="19">
    <location>
        <position position="1016"/>
    </location>
</feature>
<evidence type="ECO:0000256" key="13">
    <source>
        <dbReference type="ARBA" id="ARBA00023170"/>
    </source>
</evidence>
<keyword evidence="12 16" id="KW-0472">Membrane</keyword>
<evidence type="ECO:0000256" key="5">
    <source>
        <dbReference type="ARBA" id="ARBA00022679"/>
    </source>
</evidence>
<feature type="compositionally biased region" description="Basic and acidic residues" evidence="15">
    <location>
        <begin position="947"/>
        <end position="966"/>
    </location>
</feature>
<evidence type="ECO:0000256" key="17">
    <source>
        <dbReference type="SAM" id="SignalP"/>
    </source>
</evidence>
<evidence type="ECO:0000256" key="8">
    <source>
        <dbReference type="ARBA" id="ARBA00022741"/>
    </source>
</evidence>
<evidence type="ECO:0000256" key="15">
    <source>
        <dbReference type="SAM" id="MobiDB-lite"/>
    </source>
</evidence>
<comment type="subcellular location">
    <subcellularLocation>
        <location evidence="1">Membrane</location>
        <topology evidence="1">Single-pass type I membrane protein</topology>
    </subcellularLocation>
</comment>
<evidence type="ECO:0000256" key="14">
    <source>
        <dbReference type="PROSITE-ProRule" id="PRU10141"/>
    </source>
</evidence>
<dbReference type="AlphaFoldDB" id="A0AA36D4F1"/>
<evidence type="ECO:0000256" key="7">
    <source>
        <dbReference type="ARBA" id="ARBA00022729"/>
    </source>
</evidence>
<dbReference type="SMART" id="SM00220">
    <property type="entry name" value="S_TKc"/>
    <property type="match status" value="1"/>
</dbReference>
<dbReference type="EC" id="2.7.11.30" evidence="3"/>
<evidence type="ECO:0000313" key="20">
    <source>
        <dbReference type="Proteomes" id="UP001177023"/>
    </source>
</evidence>
<accession>A0AA36D4F1</accession>
<evidence type="ECO:0000256" key="2">
    <source>
        <dbReference type="ARBA" id="ARBA00009605"/>
    </source>
</evidence>
<feature type="chain" id="PRO_5041387884" description="receptor protein serine/threonine kinase" evidence="17">
    <location>
        <begin position="19"/>
        <end position="1016"/>
    </location>
</feature>
<comment type="caution">
    <text evidence="19">The sequence shown here is derived from an EMBL/GenBank/DDBJ whole genome shotgun (WGS) entry which is preliminary data.</text>
</comment>
<feature type="region of interest" description="Disordered" evidence="15">
    <location>
        <begin position="832"/>
        <end position="929"/>
    </location>
</feature>
<dbReference type="InterPro" id="IPR017441">
    <property type="entry name" value="Protein_kinase_ATP_BS"/>
</dbReference>
<dbReference type="CDD" id="cd23533">
    <property type="entry name" value="TFP_LU_ECD_BMPR2_like"/>
    <property type="match status" value="1"/>
</dbReference>
<proteinExistence type="inferred from homology"/>
<feature type="region of interest" description="Disordered" evidence="15">
    <location>
        <begin position="947"/>
        <end position="969"/>
    </location>
</feature>
<keyword evidence="20" id="KW-1185">Reference proteome</keyword>
<feature type="signal peptide" evidence="17">
    <location>
        <begin position="1"/>
        <end position="18"/>
    </location>
</feature>
<keyword evidence="7 17" id="KW-0732">Signal</keyword>